<dbReference type="RefSeq" id="XP_014664399.1">
    <property type="nucleotide sequence ID" value="XM_014808913.1"/>
</dbReference>
<dbReference type="RefSeq" id="XP_014664379.1">
    <property type="nucleotide sequence ID" value="XM_014808893.1"/>
</dbReference>
<evidence type="ECO:0000256" key="6">
    <source>
        <dbReference type="ARBA" id="ARBA00023128"/>
    </source>
</evidence>
<dbReference type="PANTHER" id="PTHR16501:SF6">
    <property type="entry name" value="TRANSPORT AND GOLGI ORGANIZATION PROTEIN 11"/>
    <property type="match status" value="1"/>
</dbReference>
<keyword evidence="4" id="KW-1133">Transmembrane helix</keyword>
<evidence type="ECO:0000313" key="16">
    <source>
        <dbReference type="RefSeq" id="XP_014664399.1"/>
    </source>
</evidence>
<evidence type="ECO:0000313" key="15">
    <source>
        <dbReference type="RefSeq" id="XP_014664389.1"/>
    </source>
</evidence>
<keyword evidence="2" id="KW-0812">Transmembrane</keyword>
<evidence type="ECO:0000256" key="3">
    <source>
        <dbReference type="ARBA" id="ARBA00022787"/>
    </source>
</evidence>
<evidence type="ECO:0000256" key="2">
    <source>
        <dbReference type="ARBA" id="ARBA00022692"/>
    </source>
</evidence>
<sequence length="208" mass="23584">MSATASPARLLPDIEELEKELKGDYYDQNFTADISDRMQVPHRISLGGGSEPNNRRYYNDDAVKMSANMSVPDRIIVTGQEQHLGMKEAPRDLNLEMLPEVDNIALTTPPRVLNINDYNFPIMDESKKEDDKPKPANVPSHNNSFVTSDALSPADEVALLRRQMAKLSRRVTNLEQGNQARQQRDLMVYTMALGFLVLKALGWLRKNW</sequence>
<accession>A0ABM1DWQ8</accession>
<comment type="function">
    <text evidence="9">Plays a role in mitochondrial and peroxisomal fission. Promotes the recruitment and association of the fission mediator dynamin-related protein 1 (DNM1L) to the mitochondrial surface.</text>
</comment>
<comment type="similarity">
    <text evidence="1 9">Belongs to the Tango11 family.</text>
</comment>
<dbReference type="RefSeq" id="XP_014664370.1">
    <property type="nucleotide sequence ID" value="XM_014808884.1"/>
</dbReference>
<feature type="domain" description="Mff-like" evidence="11">
    <location>
        <begin position="25"/>
        <end position="136"/>
    </location>
</feature>
<keyword evidence="3 9" id="KW-1000">Mitochondrion outer membrane</keyword>
<comment type="subcellular location">
    <subcellularLocation>
        <location evidence="9">Mitochondrion outer membrane</location>
        <topology evidence="9">Single-pass type IV membrane protein</topology>
    </subcellularLocation>
    <subcellularLocation>
        <location evidence="9">Peroxisome</location>
    </subcellularLocation>
</comment>
<dbReference type="GeneID" id="106806800"/>
<dbReference type="Pfam" id="PF05644">
    <property type="entry name" value="Miff"/>
    <property type="match status" value="2"/>
</dbReference>
<feature type="compositionally biased region" description="Polar residues" evidence="10">
    <location>
        <begin position="139"/>
        <end position="148"/>
    </location>
</feature>
<keyword evidence="8 9" id="KW-0576">Peroxisome</keyword>
<evidence type="ECO:0000313" key="14">
    <source>
        <dbReference type="RefSeq" id="XP_014664379.1"/>
    </source>
</evidence>
<evidence type="ECO:0000256" key="4">
    <source>
        <dbReference type="ARBA" id="ARBA00022989"/>
    </source>
</evidence>
<dbReference type="InterPro" id="IPR008518">
    <property type="entry name" value="Mff/Tango-11"/>
</dbReference>
<evidence type="ECO:0000313" key="13">
    <source>
        <dbReference type="RefSeq" id="XP_014664370.1"/>
    </source>
</evidence>
<evidence type="ECO:0000256" key="5">
    <source>
        <dbReference type="ARBA" id="ARBA00023054"/>
    </source>
</evidence>
<dbReference type="InterPro" id="IPR039433">
    <property type="entry name" value="Mff-like_dom"/>
</dbReference>
<evidence type="ECO:0000256" key="7">
    <source>
        <dbReference type="ARBA" id="ARBA00023136"/>
    </source>
</evidence>
<keyword evidence="6 9" id="KW-0496">Mitochondrion</keyword>
<feature type="region of interest" description="Disordered" evidence="10">
    <location>
        <begin position="124"/>
        <end position="148"/>
    </location>
</feature>
<evidence type="ECO:0000256" key="10">
    <source>
        <dbReference type="SAM" id="MobiDB-lite"/>
    </source>
</evidence>
<gene>
    <name evidence="13 14 15 16" type="primary">LOC106806800</name>
</gene>
<keyword evidence="5" id="KW-0175">Coiled coil</keyword>
<feature type="compositionally biased region" description="Basic and acidic residues" evidence="10">
    <location>
        <begin position="124"/>
        <end position="134"/>
    </location>
</feature>
<dbReference type="Proteomes" id="UP000695022">
    <property type="component" value="Unplaced"/>
</dbReference>
<evidence type="ECO:0000256" key="8">
    <source>
        <dbReference type="ARBA" id="ARBA00023140"/>
    </source>
</evidence>
<keyword evidence="7" id="KW-0472">Membrane</keyword>
<keyword evidence="12" id="KW-1185">Reference proteome</keyword>
<protein>
    <recommendedName>
        <fullName evidence="9">Mitochondrial fission factor</fullName>
    </recommendedName>
</protein>
<feature type="domain" description="Mff-like" evidence="11">
    <location>
        <begin position="147"/>
        <end position="205"/>
    </location>
</feature>
<organism evidence="12 14">
    <name type="scientific">Priapulus caudatus</name>
    <name type="common">Priapulid worm</name>
    <dbReference type="NCBI Taxonomy" id="37621"/>
    <lineage>
        <taxon>Eukaryota</taxon>
        <taxon>Metazoa</taxon>
        <taxon>Ecdysozoa</taxon>
        <taxon>Scalidophora</taxon>
        <taxon>Priapulida</taxon>
        <taxon>Priapulimorpha</taxon>
        <taxon>Priapulimorphida</taxon>
        <taxon>Priapulidae</taxon>
        <taxon>Priapulus</taxon>
    </lineage>
</organism>
<name>A0ABM1DWQ8_PRICU</name>
<dbReference type="PANTHER" id="PTHR16501">
    <property type="entry name" value="TRANSPORT AND GOLGI ORGANIZATION PROTEIN 11"/>
    <property type="match status" value="1"/>
</dbReference>
<evidence type="ECO:0000256" key="9">
    <source>
        <dbReference type="RuleBase" id="RU368040"/>
    </source>
</evidence>
<proteinExistence type="inferred from homology"/>
<reference evidence="13 14" key="1">
    <citation type="submission" date="2025-05" db="UniProtKB">
        <authorList>
            <consortium name="RefSeq"/>
        </authorList>
    </citation>
    <scope>IDENTIFICATION</scope>
</reference>
<evidence type="ECO:0000259" key="11">
    <source>
        <dbReference type="Pfam" id="PF05644"/>
    </source>
</evidence>
<evidence type="ECO:0000256" key="1">
    <source>
        <dbReference type="ARBA" id="ARBA00009806"/>
    </source>
</evidence>
<evidence type="ECO:0000313" key="12">
    <source>
        <dbReference type="Proteomes" id="UP000695022"/>
    </source>
</evidence>
<dbReference type="RefSeq" id="XP_014664389.1">
    <property type="nucleotide sequence ID" value="XM_014808903.1"/>
</dbReference>